<keyword evidence="7" id="KW-0479">Metal-binding</keyword>
<keyword evidence="10" id="KW-0408">Iron</keyword>
<dbReference type="GO" id="GO:0000701">
    <property type="term" value="F:purine-specific mismatch base pair DNA N-glycosylase activity"/>
    <property type="evidence" value="ECO:0007669"/>
    <property type="project" value="UniProtKB-EC"/>
</dbReference>
<reference evidence="15" key="1">
    <citation type="submission" date="2020-05" db="EMBL/GenBank/DDBJ databases">
        <authorList>
            <person name="Chiriac C."/>
            <person name="Salcher M."/>
            <person name="Ghai R."/>
            <person name="Kavagutti S V."/>
        </authorList>
    </citation>
    <scope>NUCLEOTIDE SEQUENCE</scope>
</reference>
<proteinExistence type="inferred from homology"/>
<evidence type="ECO:0000256" key="12">
    <source>
        <dbReference type="ARBA" id="ARBA00023204"/>
    </source>
</evidence>
<comment type="cofactor">
    <cofactor evidence="2">
        <name>[4Fe-4S] cluster</name>
        <dbReference type="ChEBI" id="CHEBI:49883"/>
    </cofactor>
</comment>
<keyword evidence="13" id="KW-0326">Glycosidase</keyword>
<dbReference type="SMART" id="SM00525">
    <property type="entry name" value="FES"/>
    <property type="match status" value="1"/>
</dbReference>
<dbReference type="PANTHER" id="PTHR42944:SF1">
    <property type="entry name" value="ADENINE DNA GLYCOSYLASE"/>
    <property type="match status" value="1"/>
</dbReference>
<dbReference type="GO" id="GO:0032357">
    <property type="term" value="F:oxidized purine DNA binding"/>
    <property type="evidence" value="ECO:0007669"/>
    <property type="project" value="TreeGrafter"/>
</dbReference>
<dbReference type="InterPro" id="IPR044298">
    <property type="entry name" value="MIG/MutY"/>
</dbReference>
<evidence type="ECO:0000256" key="5">
    <source>
        <dbReference type="ARBA" id="ARBA00022023"/>
    </source>
</evidence>
<dbReference type="InterPro" id="IPR011257">
    <property type="entry name" value="DNA_glycosylase"/>
</dbReference>
<keyword evidence="12" id="KW-0234">DNA repair</keyword>
<evidence type="ECO:0000256" key="8">
    <source>
        <dbReference type="ARBA" id="ARBA00022763"/>
    </source>
</evidence>
<protein>
    <recommendedName>
        <fullName evidence="5">Adenine DNA glycosylase</fullName>
        <ecNumber evidence="4">3.2.2.31</ecNumber>
    </recommendedName>
</protein>
<dbReference type="GO" id="GO:0006298">
    <property type="term" value="P:mismatch repair"/>
    <property type="evidence" value="ECO:0007669"/>
    <property type="project" value="TreeGrafter"/>
</dbReference>
<evidence type="ECO:0000256" key="10">
    <source>
        <dbReference type="ARBA" id="ARBA00023004"/>
    </source>
</evidence>
<gene>
    <name evidence="15" type="ORF">UFOPK1446_00304</name>
</gene>
<dbReference type="Gene3D" id="1.10.340.30">
    <property type="entry name" value="Hypothetical protein, domain 2"/>
    <property type="match status" value="1"/>
</dbReference>
<dbReference type="SUPFAM" id="SSF48150">
    <property type="entry name" value="DNA-glycosylase"/>
    <property type="match status" value="1"/>
</dbReference>
<evidence type="ECO:0000256" key="4">
    <source>
        <dbReference type="ARBA" id="ARBA00012045"/>
    </source>
</evidence>
<comment type="catalytic activity">
    <reaction evidence="1">
        <text>Hydrolyzes free adenine bases from 7,8-dihydro-8-oxoguanine:adenine mismatched double-stranded DNA, leaving an apurinic site.</text>
        <dbReference type="EC" id="3.2.2.31"/>
    </reaction>
</comment>
<evidence type="ECO:0000256" key="2">
    <source>
        <dbReference type="ARBA" id="ARBA00001966"/>
    </source>
</evidence>
<name>A0A6J6BJK9_9ZZZZ</name>
<keyword evidence="8" id="KW-0227">DNA damage</keyword>
<keyword evidence="6" id="KW-0004">4Fe-4S</keyword>
<comment type="similarity">
    <text evidence="3">Belongs to the Nth/MutY family.</text>
</comment>
<dbReference type="InterPro" id="IPR000445">
    <property type="entry name" value="HhH_motif"/>
</dbReference>
<dbReference type="InterPro" id="IPR023170">
    <property type="entry name" value="HhH_base_excis_C"/>
</dbReference>
<evidence type="ECO:0000256" key="1">
    <source>
        <dbReference type="ARBA" id="ARBA00000843"/>
    </source>
</evidence>
<dbReference type="GO" id="GO:0046872">
    <property type="term" value="F:metal ion binding"/>
    <property type="evidence" value="ECO:0007669"/>
    <property type="project" value="UniProtKB-KW"/>
</dbReference>
<evidence type="ECO:0000259" key="14">
    <source>
        <dbReference type="SMART" id="SM00478"/>
    </source>
</evidence>
<dbReference type="SMART" id="SM00478">
    <property type="entry name" value="ENDO3c"/>
    <property type="match status" value="1"/>
</dbReference>
<evidence type="ECO:0000256" key="11">
    <source>
        <dbReference type="ARBA" id="ARBA00023014"/>
    </source>
</evidence>
<evidence type="ECO:0000256" key="13">
    <source>
        <dbReference type="ARBA" id="ARBA00023295"/>
    </source>
</evidence>
<evidence type="ECO:0000256" key="3">
    <source>
        <dbReference type="ARBA" id="ARBA00008343"/>
    </source>
</evidence>
<dbReference type="EC" id="3.2.2.31" evidence="4"/>
<keyword evidence="9" id="KW-0378">Hydrolase</keyword>
<dbReference type="GO" id="GO:0051539">
    <property type="term" value="F:4 iron, 4 sulfur cluster binding"/>
    <property type="evidence" value="ECO:0007669"/>
    <property type="project" value="UniProtKB-KW"/>
</dbReference>
<dbReference type="PROSITE" id="PS01155">
    <property type="entry name" value="ENDONUCLEASE_III_2"/>
    <property type="match status" value="1"/>
</dbReference>
<dbReference type="InterPro" id="IPR003265">
    <property type="entry name" value="HhH-GPD_domain"/>
</dbReference>
<dbReference type="InterPro" id="IPR004036">
    <property type="entry name" value="Endonuclease-III-like_CS2"/>
</dbReference>
<sequence>MLQQTPVSRVLEPFAQWMKRWPTPSALASATPGEAIVMWGRLGYPRRALRLHATAVMCDEQFGGEIPSTLPQLRSLPGVGEYTAAAIAAFAFEQRCAVLDTNVRRVHARVFDGVQFATTTSITERERTRADELLPTDPHTSARLSAAVMELGALVCTSRSPQCDACPIRTQCAWRLNGKPEWQGPARKGQTYEGTDRQCRGQLLAVVRNSDGPVELGELDQAWPEPVQRARALDSLVADGLIDVRADGTFSLPS</sequence>
<dbReference type="Gene3D" id="1.10.1670.10">
    <property type="entry name" value="Helix-hairpin-Helix base-excision DNA repair enzymes (C-terminal)"/>
    <property type="match status" value="1"/>
</dbReference>
<dbReference type="EMBL" id="CAEZSO010000041">
    <property type="protein sequence ID" value="CAB4538965.1"/>
    <property type="molecule type" value="Genomic_DNA"/>
</dbReference>
<evidence type="ECO:0000256" key="7">
    <source>
        <dbReference type="ARBA" id="ARBA00022723"/>
    </source>
</evidence>
<dbReference type="Pfam" id="PF00633">
    <property type="entry name" value="HHH"/>
    <property type="match status" value="1"/>
</dbReference>
<dbReference type="GO" id="GO:0035485">
    <property type="term" value="F:adenine/guanine mispair binding"/>
    <property type="evidence" value="ECO:0007669"/>
    <property type="project" value="TreeGrafter"/>
</dbReference>
<evidence type="ECO:0000256" key="6">
    <source>
        <dbReference type="ARBA" id="ARBA00022485"/>
    </source>
</evidence>
<organism evidence="15">
    <name type="scientific">freshwater metagenome</name>
    <dbReference type="NCBI Taxonomy" id="449393"/>
    <lineage>
        <taxon>unclassified sequences</taxon>
        <taxon>metagenomes</taxon>
        <taxon>ecological metagenomes</taxon>
    </lineage>
</organism>
<keyword evidence="11" id="KW-0411">Iron-sulfur</keyword>
<evidence type="ECO:0000313" key="15">
    <source>
        <dbReference type="EMBL" id="CAB4538965.1"/>
    </source>
</evidence>
<feature type="domain" description="HhH-GPD" evidence="14">
    <location>
        <begin position="1"/>
        <end position="154"/>
    </location>
</feature>
<dbReference type="PANTHER" id="PTHR42944">
    <property type="entry name" value="ADENINE DNA GLYCOSYLASE"/>
    <property type="match status" value="1"/>
</dbReference>
<evidence type="ECO:0000256" key="9">
    <source>
        <dbReference type="ARBA" id="ARBA00022801"/>
    </source>
</evidence>
<dbReference type="GO" id="GO:0034039">
    <property type="term" value="F:8-oxo-7,8-dihydroguanine DNA N-glycosylase activity"/>
    <property type="evidence" value="ECO:0007669"/>
    <property type="project" value="TreeGrafter"/>
</dbReference>
<dbReference type="GO" id="GO:0006284">
    <property type="term" value="P:base-excision repair"/>
    <property type="evidence" value="ECO:0007669"/>
    <property type="project" value="InterPro"/>
</dbReference>
<accession>A0A6J6BJK9</accession>
<dbReference type="InterPro" id="IPR003651">
    <property type="entry name" value="Endonuclease3_FeS-loop_motif"/>
</dbReference>
<dbReference type="CDD" id="cd00056">
    <property type="entry name" value="ENDO3c"/>
    <property type="match status" value="1"/>
</dbReference>
<dbReference type="Pfam" id="PF00730">
    <property type="entry name" value="HhH-GPD"/>
    <property type="match status" value="1"/>
</dbReference>
<dbReference type="AlphaFoldDB" id="A0A6J6BJK9"/>